<evidence type="ECO:0000256" key="1">
    <source>
        <dbReference type="SAM" id="MobiDB-lite"/>
    </source>
</evidence>
<evidence type="ECO:0008006" key="4">
    <source>
        <dbReference type="Google" id="ProtNLM"/>
    </source>
</evidence>
<dbReference type="Proteomes" id="UP001370758">
    <property type="component" value="Unassembled WGS sequence"/>
</dbReference>
<keyword evidence="3" id="KW-1185">Reference proteome</keyword>
<accession>A0AAV9VTR9</accession>
<protein>
    <recommendedName>
        <fullName evidence="4">Post-SET domain-containing protein</fullName>
    </recommendedName>
</protein>
<feature type="region of interest" description="Disordered" evidence="1">
    <location>
        <begin position="36"/>
        <end position="73"/>
    </location>
</feature>
<name>A0AAV9VTR9_9PEZI</name>
<reference evidence="2 3" key="1">
    <citation type="submission" date="2023-08" db="EMBL/GenBank/DDBJ databases">
        <authorList>
            <person name="Palmer J.M."/>
        </authorList>
    </citation>
    <scope>NUCLEOTIDE SEQUENCE [LARGE SCALE GENOMIC DNA]</scope>
    <source>
        <strain evidence="2 3">TWF481</strain>
    </source>
</reference>
<dbReference type="EMBL" id="JAVHJL010000010">
    <property type="protein sequence ID" value="KAK6496610.1"/>
    <property type="molecule type" value="Genomic_DNA"/>
</dbReference>
<proteinExistence type="predicted"/>
<feature type="compositionally biased region" description="Pro residues" evidence="1">
    <location>
        <begin position="124"/>
        <end position="135"/>
    </location>
</feature>
<organism evidence="2 3">
    <name type="scientific">Arthrobotrys musiformis</name>
    <dbReference type="NCBI Taxonomy" id="47236"/>
    <lineage>
        <taxon>Eukaryota</taxon>
        <taxon>Fungi</taxon>
        <taxon>Dikarya</taxon>
        <taxon>Ascomycota</taxon>
        <taxon>Pezizomycotina</taxon>
        <taxon>Orbiliomycetes</taxon>
        <taxon>Orbiliales</taxon>
        <taxon>Orbiliaceae</taxon>
        <taxon>Arthrobotrys</taxon>
    </lineage>
</organism>
<comment type="caution">
    <text evidence="2">The sequence shown here is derived from an EMBL/GenBank/DDBJ whole genome shotgun (WGS) entry which is preliminary data.</text>
</comment>
<feature type="region of interest" description="Disordered" evidence="1">
    <location>
        <begin position="116"/>
        <end position="135"/>
    </location>
</feature>
<dbReference type="AlphaFoldDB" id="A0AAV9VTR9"/>
<sequence>MSSPIGPRRILHSRTFNDRTSLDAITEYTRNKLLDRERQYPSAYNTPTAASSFDGRSGPASTADGGERSHSPVHEVHCCCGLKTCEARVKNVSVLSELEENLQTAAQLGQVSFASALDKQHSSPVPPTPPPDRST</sequence>
<gene>
    <name evidence="2" type="ORF">TWF481_001604</name>
</gene>
<evidence type="ECO:0000313" key="3">
    <source>
        <dbReference type="Proteomes" id="UP001370758"/>
    </source>
</evidence>
<evidence type="ECO:0000313" key="2">
    <source>
        <dbReference type="EMBL" id="KAK6496610.1"/>
    </source>
</evidence>
<feature type="compositionally biased region" description="Polar residues" evidence="1">
    <location>
        <begin position="42"/>
        <end position="51"/>
    </location>
</feature>